<feature type="transmembrane region" description="Helical" evidence="2">
    <location>
        <begin position="199"/>
        <end position="219"/>
    </location>
</feature>
<keyword evidence="2" id="KW-0812">Transmembrane</keyword>
<organism evidence="3 4">
    <name type="scientific">Congregibacter brevis</name>
    <dbReference type="NCBI Taxonomy" id="3081201"/>
    <lineage>
        <taxon>Bacteria</taxon>
        <taxon>Pseudomonadati</taxon>
        <taxon>Pseudomonadota</taxon>
        <taxon>Gammaproteobacteria</taxon>
        <taxon>Cellvibrionales</taxon>
        <taxon>Halieaceae</taxon>
        <taxon>Congregibacter</taxon>
    </lineage>
</organism>
<feature type="transmembrane region" description="Helical" evidence="2">
    <location>
        <begin position="52"/>
        <end position="70"/>
    </location>
</feature>
<feature type="transmembrane region" description="Helical" evidence="2">
    <location>
        <begin position="353"/>
        <end position="371"/>
    </location>
</feature>
<evidence type="ECO:0000313" key="3">
    <source>
        <dbReference type="EMBL" id="WOJ97607.1"/>
    </source>
</evidence>
<dbReference type="Gene3D" id="1.20.1250.20">
    <property type="entry name" value="MFS general substrate transporter like domains"/>
    <property type="match status" value="1"/>
</dbReference>
<comment type="similarity">
    <text evidence="1">Belongs to the sodium:galactoside symporter (TC 2.A.2) family.</text>
</comment>
<evidence type="ECO:0000313" key="4">
    <source>
        <dbReference type="Proteomes" id="UP001626549"/>
    </source>
</evidence>
<feature type="transmembrane region" description="Helical" evidence="2">
    <location>
        <begin position="323"/>
        <end position="341"/>
    </location>
</feature>
<feature type="transmembrane region" description="Helical" evidence="2">
    <location>
        <begin position="21"/>
        <end position="46"/>
    </location>
</feature>
<evidence type="ECO:0000256" key="1">
    <source>
        <dbReference type="ARBA" id="ARBA00009617"/>
    </source>
</evidence>
<feature type="transmembrane region" description="Helical" evidence="2">
    <location>
        <begin position="291"/>
        <end position="311"/>
    </location>
</feature>
<feature type="transmembrane region" description="Helical" evidence="2">
    <location>
        <begin position="440"/>
        <end position="463"/>
    </location>
</feature>
<proteinExistence type="inferred from homology"/>
<feature type="transmembrane region" description="Helical" evidence="2">
    <location>
        <begin position="410"/>
        <end position="428"/>
    </location>
</feature>
<keyword evidence="2" id="KW-1133">Transmembrane helix</keyword>
<dbReference type="InterPro" id="IPR036259">
    <property type="entry name" value="MFS_trans_sf"/>
</dbReference>
<dbReference type="Proteomes" id="UP001626549">
    <property type="component" value="Chromosome"/>
</dbReference>
<dbReference type="RefSeq" id="WP_407328514.1">
    <property type="nucleotide sequence ID" value="NZ_CP136865.1"/>
</dbReference>
<gene>
    <name evidence="3" type="ORF">R0137_03310</name>
</gene>
<feature type="transmembrane region" description="Helical" evidence="2">
    <location>
        <begin position="121"/>
        <end position="144"/>
    </location>
</feature>
<accession>A0ABZ0IEZ4</accession>
<dbReference type="PANTHER" id="PTHR11328:SF24">
    <property type="entry name" value="MAJOR FACILITATOR SUPERFAMILY (MFS) PROFILE DOMAIN-CONTAINING PROTEIN"/>
    <property type="match status" value="1"/>
</dbReference>
<reference evidence="3 4" key="1">
    <citation type="submission" date="2023-10" db="EMBL/GenBank/DDBJ databases">
        <title>Two novel species belonging to the OM43/NOR5 clade.</title>
        <authorList>
            <person name="Park M."/>
        </authorList>
    </citation>
    <scope>NUCLEOTIDE SEQUENCE [LARGE SCALE GENOMIC DNA]</scope>
    <source>
        <strain evidence="3 4">IMCC45268</strain>
    </source>
</reference>
<dbReference type="PANTHER" id="PTHR11328">
    <property type="entry name" value="MAJOR FACILITATOR SUPERFAMILY DOMAIN-CONTAINING PROTEIN"/>
    <property type="match status" value="1"/>
</dbReference>
<dbReference type="EMBL" id="CP136865">
    <property type="protein sequence ID" value="WOJ97607.1"/>
    <property type="molecule type" value="Genomic_DNA"/>
</dbReference>
<feature type="transmembrane region" description="Helical" evidence="2">
    <location>
        <begin position="165"/>
        <end position="187"/>
    </location>
</feature>
<sequence length="490" mass="54355">MQRDTDPEHDHSASMPPLSIRLIYGAGGAVYAVKEAAYTMFILLFYTQVLGLNGTVTGLIIALSLIWDAISDPLVGTLSDRLRSPRGRRHPFMAWSIIPLGLGFIGLFAPPSALIGSDPLLAAWLLFWSLWVRTFVTTFSIPHLALSAEITSDYHGRSQILGARLAYMFLFGVLMPAVALTLIFQSSDGQDGRFLQSNYPVYGAFSCAVCWLFASVTTFGTRRYASPSDTQPLPPPRKVGNTLTQDLLRTLGNRSFRYLIGFEVTLMASYGAISALNMLVWTYYWEFDARQISIILSVPSLLAVLFVMLSLQPLGRRLEKYQLLQYATIGLILNCLWLYPLRMLNILPADNNPLLFGLNFVFMLIFMYCFLMRGIQTQSIIADITDEHEWEHGLRQEAGFFAASNFSQKFATVFGPLYGGLALDIIGLEAGMLPGTLDDSILDGLVIAFGLGSLPGMFLALLFSTRITISRARVADLQRMLRERAATADT</sequence>
<feature type="transmembrane region" description="Helical" evidence="2">
    <location>
        <begin position="258"/>
        <end position="285"/>
    </location>
</feature>
<dbReference type="SUPFAM" id="SSF103473">
    <property type="entry name" value="MFS general substrate transporter"/>
    <property type="match status" value="1"/>
</dbReference>
<evidence type="ECO:0000256" key="2">
    <source>
        <dbReference type="SAM" id="Phobius"/>
    </source>
</evidence>
<feature type="transmembrane region" description="Helical" evidence="2">
    <location>
        <begin position="91"/>
        <end position="109"/>
    </location>
</feature>
<keyword evidence="2" id="KW-0472">Membrane</keyword>
<dbReference type="InterPro" id="IPR039672">
    <property type="entry name" value="MFS_2"/>
</dbReference>
<name>A0ABZ0IEZ4_9GAMM</name>
<keyword evidence="4" id="KW-1185">Reference proteome</keyword>
<protein>
    <submittedName>
        <fullName evidence="3">MFS transporter</fullName>
    </submittedName>
</protein>
<dbReference type="Pfam" id="PF13347">
    <property type="entry name" value="MFS_2"/>
    <property type="match status" value="1"/>
</dbReference>